<accession>A0A5A7MIY4</accession>
<dbReference type="AlphaFoldDB" id="A0A5A7MIY4"/>
<name>A0A5A7MIY4_COMTE</name>
<dbReference type="RefSeq" id="WP_149356855.1">
    <property type="nucleotide sequence ID" value="NZ_BKBW01000013.1"/>
</dbReference>
<sequence>MEGGKSSAKIIQFPAQKRRDSNVRDAFEELARVIADAPVESVAPVIKRAKAPAKKAKQSTTSSALKERPNLQIDVVRGTTNIIGNHGAVNVLQVQRPPTVRKIIQTSEKHITQEQRVELHALKDEWVALHDVIKKRPLSHSSAWKRINASAGATTYREIEQHRFSDAVTFVKKEMAILRNMKSAPAKDESWRAAKIGAIKARCKNQFSGVDIYKPYISKKFGASSLTELATDELQKTYAYVMAKKNGG</sequence>
<dbReference type="Proteomes" id="UP000323105">
    <property type="component" value="Unassembled WGS sequence"/>
</dbReference>
<proteinExistence type="predicted"/>
<organism evidence="1 2">
    <name type="scientific">Comamonas testosteroni</name>
    <name type="common">Pseudomonas testosteroni</name>
    <dbReference type="NCBI Taxonomy" id="285"/>
    <lineage>
        <taxon>Bacteria</taxon>
        <taxon>Pseudomonadati</taxon>
        <taxon>Pseudomonadota</taxon>
        <taxon>Betaproteobacteria</taxon>
        <taxon>Burkholderiales</taxon>
        <taxon>Comamonadaceae</taxon>
        <taxon>Comamonas</taxon>
    </lineage>
</organism>
<comment type="caution">
    <text evidence="1">The sequence shown here is derived from an EMBL/GenBank/DDBJ whole genome shotgun (WGS) entry which is preliminary data.</text>
</comment>
<protein>
    <submittedName>
        <fullName evidence="1">Uncharacterized protein</fullName>
    </submittedName>
</protein>
<evidence type="ECO:0000313" key="2">
    <source>
        <dbReference type="Proteomes" id="UP000323105"/>
    </source>
</evidence>
<dbReference type="EMBL" id="BKBW01000013">
    <property type="protein sequence ID" value="GEQ77440.1"/>
    <property type="molecule type" value="Genomic_DNA"/>
</dbReference>
<evidence type="ECO:0000313" key="1">
    <source>
        <dbReference type="EMBL" id="GEQ77440.1"/>
    </source>
</evidence>
<gene>
    <name evidence="1" type="ORF">CTTA_4445</name>
</gene>
<reference evidence="1 2" key="1">
    <citation type="journal article" date="2019" name="Microbiol. Resour. Announc.">
        <title>Draft Genome Sequence of Comamonas testosteroni TA441, a Bacterium That Has a Cryptic Phenol Degradation Gene Cluster.</title>
        <authorList>
            <person name="Arai H."/>
            <person name="Ishii M."/>
        </authorList>
    </citation>
    <scope>NUCLEOTIDE SEQUENCE [LARGE SCALE GENOMIC DNA]</scope>
    <source>
        <strain evidence="1 2">TA441</strain>
    </source>
</reference>